<name>A0A5K3ENX0_MESCO</name>
<organism evidence="2">
    <name type="scientific">Mesocestoides corti</name>
    <name type="common">Flatworm</name>
    <dbReference type="NCBI Taxonomy" id="53468"/>
    <lineage>
        <taxon>Eukaryota</taxon>
        <taxon>Metazoa</taxon>
        <taxon>Spiralia</taxon>
        <taxon>Lophotrochozoa</taxon>
        <taxon>Platyhelminthes</taxon>
        <taxon>Cestoda</taxon>
        <taxon>Eucestoda</taxon>
        <taxon>Cyclophyllidea</taxon>
        <taxon>Mesocestoididae</taxon>
        <taxon>Mesocestoides</taxon>
    </lineage>
</organism>
<feature type="region of interest" description="Disordered" evidence="1">
    <location>
        <begin position="354"/>
        <end position="384"/>
    </location>
</feature>
<reference evidence="2" key="1">
    <citation type="submission" date="2019-11" db="UniProtKB">
        <authorList>
            <consortium name="WormBaseParasite"/>
        </authorList>
    </citation>
    <scope>IDENTIFICATION</scope>
</reference>
<evidence type="ECO:0000313" key="2">
    <source>
        <dbReference type="WBParaSite" id="MCU_001958-RA"/>
    </source>
</evidence>
<dbReference type="WBParaSite" id="MCU_001958-RA">
    <property type="protein sequence ID" value="MCU_001958-RA"/>
    <property type="gene ID" value="MCU_001958"/>
</dbReference>
<feature type="compositionally biased region" description="Low complexity" evidence="1">
    <location>
        <begin position="365"/>
        <end position="379"/>
    </location>
</feature>
<evidence type="ECO:0000256" key="1">
    <source>
        <dbReference type="SAM" id="MobiDB-lite"/>
    </source>
</evidence>
<dbReference type="AlphaFoldDB" id="A0A5K3ENX0"/>
<accession>A0A5K3ENX0</accession>
<protein>
    <submittedName>
        <fullName evidence="2">Uncharacterized protein</fullName>
    </submittedName>
</protein>
<sequence length="687" mass="75844">MIATIFSVHPRIHSALTCVDGITSSLLRRSEFWWRQAGVKVLSDHCAARHTVLTCLASVGDPSHAFALEAELKAFVEPRHQVYRGTIYPRLLIRHFDSLNESTAVDVVKSRTALLAATTKFLRDVQYTIYVTPVCSSRSRYLKLHPFLESFGIADRSQGDSLSSDFPKPDAVDASLLSTWMLFDPDLALQKSADQLSSSVFEKPGITKKRGPAHLANRPPPGVDSSIWYDRKLALCVLKEGFYLLDELVHSPKVETIFGLIHTLRGLRVFAETKHLRFFSSSKGLPDISAQLGKFCRRIRELVPLDVEDDVLLPEDAEINGAASTVGSVASLSRKALKKAAKRSAKVARREEAAALSADSRGAKTSQPPTSDQTTQPASKRSSKSSVVTHLLKQHILELWWNLVALACPQHGDCKVFSQELASLLLSYEVGEEGDSLPPLTFLNSSSPALAWRWLRAFDYCLLYGLRIRELPSDSGALCGIVAPMVTALFHIVHRWCCRHKTHRQSPSRVPRLVVRSAGILTAFLCQELKLQAWCGQNSTFYRSRTAPSSSDGLQYDASWIEASLCQLGTNSSLCNTGDLFATLTTDLCDLVESESADASATNRWIWAAACLQSLARNRYSPALHGLTQSVGLRKAVDTVGDWRTSAGRLHEPLVYLPCPETGCYSSLNAWKCTPIERIFSQDVADS</sequence>
<proteinExistence type="predicted"/>